<dbReference type="EMBL" id="JALJAT010000004">
    <property type="protein sequence ID" value="KAK4470862.1"/>
    <property type="molecule type" value="Genomic_DNA"/>
</dbReference>
<evidence type="ECO:0000313" key="3">
    <source>
        <dbReference type="Proteomes" id="UP001292079"/>
    </source>
</evidence>
<keyword evidence="3" id="KW-1185">Reference proteome</keyword>
<dbReference type="Proteomes" id="UP001292079">
    <property type="component" value="Unassembled WGS sequence"/>
</dbReference>
<accession>A0AAE2D4G5</accession>
<protein>
    <submittedName>
        <fullName evidence="2">Uncharacterized protein</fullName>
    </submittedName>
</protein>
<name>A0AAE2D4G5_SCHME</name>
<feature type="region of interest" description="Disordered" evidence="1">
    <location>
        <begin position="333"/>
        <end position="382"/>
    </location>
</feature>
<comment type="caution">
    <text evidence="2">The sequence shown here is derived from an EMBL/GenBank/DDBJ whole genome shotgun (WGS) entry which is preliminary data.</text>
</comment>
<feature type="compositionally biased region" description="Low complexity" evidence="1">
    <location>
        <begin position="333"/>
        <end position="366"/>
    </location>
</feature>
<reference evidence="2" key="1">
    <citation type="submission" date="2022-04" db="EMBL/GenBank/DDBJ databases">
        <authorList>
            <person name="Xu L."/>
            <person name="Lv Z."/>
        </authorList>
    </citation>
    <scope>NUCLEOTIDE SEQUENCE</scope>
    <source>
        <strain evidence="2">LV_2022a</strain>
    </source>
</reference>
<dbReference type="AlphaFoldDB" id="A0AAE2D4G5"/>
<evidence type="ECO:0000256" key="1">
    <source>
        <dbReference type="SAM" id="MobiDB-lite"/>
    </source>
</evidence>
<reference evidence="2" key="2">
    <citation type="journal article" date="2023" name="Infect Dis Poverty">
        <title>Chromosome-scale genome of the human blood fluke Schistosoma mekongi and its implications for public health.</title>
        <authorList>
            <person name="Zhou M."/>
            <person name="Xu L."/>
            <person name="Xu D."/>
            <person name="Chen W."/>
            <person name="Khan J."/>
            <person name="Hu Y."/>
            <person name="Huang H."/>
            <person name="Wei H."/>
            <person name="Zhang Y."/>
            <person name="Chusongsang P."/>
            <person name="Tanasarnprasert K."/>
            <person name="Hu X."/>
            <person name="Limpanont Y."/>
            <person name="Lv Z."/>
        </authorList>
    </citation>
    <scope>NUCLEOTIDE SEQUENCE</scope>
    <source>
        <strain evidence="2">LV_2022a</strain>
    </source>
</reference>
<proteinExistence type="predicted"/>
<sequence length="510" mass="58631">MKNFDQSEKLWCFSFMHQLLNKYFKCKIMQSEKNYFTLNENDINLQVRRQQSLNECNNNNNNQCETLLQYSSTTINTTTNSSSSSSSSSSKTYITPEILLHYNPIESISLSKSNEQVNNDDNTLQLWKCPQCSTILQLDQQQKTTYENCQYNQQNKGIRTNPWINYRRIERNNSKPYLPVTSYSISSSLTDSGIYLCTDSGSRCEYITRSTTETDINKNCQVNTYINDIPVIPISSDPPPSPAPKYTQSIITPECLQHTNLSLESNENHISLTESKKTCKGFCKSATFDLSNLMNSTDESIHRPRRRLLTKRVRNQIRRSWLQTTNGTKILPSSLPLESSISSSSSSNSSSSSTSSSSENKTISSIDENISHSKYNKNENTTKKHENEFNFIHINPNVTLNKSIKHYKSQTINDDTCNQSIVTSLFQCIEPELIQSMNINNVLHNSILHSNNIKQIDNNIYDDIQLENLRINLKILSEAKNMINIQMRNLGQNYINYLKNKYLFNIERDQ</sequence>
<organism evidence="2 3">
    <name type="scientific">Schistosoma mekongi</name>
    <name type="common">Parasitic worm</name>
    <dbReference type="NCBI Taxonomy" id="38744"/>
    <lineage>
        <taxon>Eukaryota</taxon>
        <taxon>Metazoa</taxon>
        <taxon>Spiralia</taxon>
        <taxon>Lophotrochozoa</taxon>
        <taxon>Platyhelminthes</taxon>
        <taxon>Trematoda</taxon>
        <taxon>Digenea</taxon>
        <taxon>Strigeidida</taxon>
        <taxon>Schistosomatoidea</taxon>
        <taxon>Schistosomatidae</taxon>
        <taxon>Schistosoma</taxon>
    </lineage>
</organism>
<gene>
    <name evidence="2" type="ORF">MN116_006377</name>
</gene>
<evidence type="ECO:0000313" key="2">
    <source>
        <dbReference type="EMBL" id="KAK4470862.1"/>
    </source>
</evidence>